<feature type="coiled-coil region" evidence="8">
    <location>
        <begin position="167"/>
        <end position="194"/>
    </location>
</feature>
<dbReference type="AlphaFoldDB" id="A0A363ULN8"/>
<dbReference type="GO" id="GO:1990281">
    <property type="term" value="C:efflux pump complex"/>
    <property type="evidence" value="ECO:0007669"/>
    <property type="project" value="TreeGrafter"/>
</dbReference>
<evidence type="ECO:0000256" key="6">
    <source>
        <dbReference type="ARBA" id="ARBA00023136"/>
    </source>
</evidence>
<dbReference type="Proteomes" id="UP000251800">
    <property type="component" value="Unassembled WGS sequence"/>
</dbReference>
<evidence type="ECO:0000256" key="8">
    <source>
        <dbReference type="SAM" id="Coils"/>
    </source>
</evidence>
<dbReference type="EMBL" id="QEQK01000006">
    <property type="protein sequence ID" value="PWN56317.1"/>
    <property type="molecule type" value="Genomic_DNA"/>
</dbReference>
<dbReference type="PANTHER" id="PTHR30026">
    <property type="entry name" value="OUTER MEMBRANE PROTEIN TOLC"/>
    <property type="match status" value="1"/>
</dbReference>
<keyword evidence="7" id="KW-0998">Cell outer membrane</keyword>
<evidence type="ECO:0000313" key="9">
    <source>
        <dbReference type="EMBL" id="PWN56317.1"/>
    </source>
</evidence>
<name>A0A363ULN8_9GAMM</name>
<comment type="similarity">
    <text evidence="2">Belongs to the outer membrane factor (OMF) (TC 1.B.17) family.</text>
</comment>
<keyword evidence="10" id="KW-1185">Reference proteome</keyword>
<evidence type="ECO:0000256" key="7">
    <source>
        <dbReference type="ARBA" id="ARBA00023237"/>
    </source>
</evidence>
<dbReference type="InterPro" id="IPR003423">
    <property type="entry name" value="OMP_efflux"/>
</dbReference>
<dbReference type="GO" id="GO:0009279">
    <property type="term" value="C:cell outer membrane"/>
    <property type="evidence" value="ECO:0007669"/>
    <property type="project" value="UniProtKB-SubCell"/>
</dbReference>
<dbReference type="PANTHER" id="PTHR30026:SF20">
    <property type="entry name" value="OUTER MEMBRANE PROTEIN TOLC"/>
    <property type="match status" value="1"/>
</dbReference>
<reference evidence="9 10" key="1">
    <citation type="submission" date="2018-05" db="EMBL/GenBank/DDBJ databases">
        <title>Abyssibacter profundi OUC007T gen. nov., sp. nov, a marine bacterium isolated from seawater of the Mariana Trench.</title>
        <authorList>
            <person name="Zhou S."/>
        </authorList>
    </citation>
    <scope>NUCLEOTIDE SEQUENCE [LARGE SCALE GENOMIC DNA]</scope>
    <source>
        <strain evidence="9 10">OUC007</strain>
    </source>
</reference>
<evidence type="ECO:0008006" key="11">
    <source>
        <dbReference type="Google" id="ProtNLM"/>
    </source>
</evidence>
<dbReference type="GO" id="GO:0015288">
    <property type="term" value="F:porin activity"/>
    <property type="evidence" value="ECO:0007669"/>
    <property type="project" value="TreeGrafter"/>
</dbReference>
<evidence type="ECO:0000256" key="2">
    <source>
        <dbReference type="ARBA" id="ARBA00007613"/>
    </source>
</evidence>
<gene>
    <name evidence="9" type="ORF">DEH80_08630</name>
</gene>
<evidence type="ECO:0000256" key="4">
    <source>
        <dbReference type="ARBA" id="ARBA00022452"/>
    </source>
</evidence>
<comment type="subcellular location">
    <subcellularLocation>
        <location evidence="1">Cell outer membrane</location>
    </subcellularLocation>
</comment>
<keyword evidence="6" id="KW-0472">Membrane</keyword>
<keyword evidence="5" id="KW-0812">Transmembrane</keyword>
<dbReference type="InterPro" id="IPR051906">
    <property type="entry name" value="TolC-like"/>
</dbReference>
<evidence type="ECO:0000256" key="5">
    <source>
        <dbReference type="ARBA" id="ARBA00022692"/>
    </source>
</evidence>
<evidence type="ECO:0000256" key="3">
    <source>
        <dbReference type="ARBA" id="ARBA00022448"/>
    </source>
</evidence>
<dbReference type="SUPFAM" id="SSF56954">
    <property type="entry name" value="Outer membrane efflux proteins (OEP)"/>
    <property type="match status" value="1"/>
</dbReference>
<comment type="caution">
    <text evidence="9">The sequence shown here is derived from an EMBL/GenBank/DDBJ whole genome shotgun (WGS) entry which is preliminary data.</text>
</comment>
<keyword evidence="3" id="KW-0813">Transport</keyword>
<dbReference type="Gene3D" id="1.20.1600.10">
    <property type="entry name" value="Outer membrane efflux proteins (OEP)"/>
    <property type="match status" value="1"/>
</dbReference>
<accession>A0A363ULN8</accession>
<organism evidence="9 10">
    <name type="scientific">Abyssibacter profundi</name>
    <dbReference type="NCBI Taxonomy" id="2182787"/>
    <lineage>
        <taxon>Bacteria</taxon>
        <taxon>Pseudomonadati</taxon>
        <taxon>Pseudomonadota</taxon>
        <taxon>Gammaproteobacteria</taxon>
        <taxon>Chromatiales</taxon>
        <taxon>Oceanococcaceae</taxon>
        <taxon>Abyssibacter</taxon>
    </lineage>
</organism>
<evidence type="ECO:0000313" key="10">
    <source>
        <dbReference type="Proteomes" id="UP000251800"/>
    </source>
</evidence>
<evidence type="ECO:0000256" key="1">
    <source>
        <dbReference type="ARBA" id="ARBA00004442"/>
    </source>
</evidence>
<keyword evidence="4" id="KW-1134">Transmembrane beta strand</keyword>
<dbReference type="OrthoDB" id="9813458at2"/>
<dbReference type="Pfam" id="PF02321">
    <property type="entry name" value="OEP"/>
    <property type="match status" value="2"/>
</dbReference>
<sequence>MSGSYGLAATGAFVSGKTKGWAVLGRWVAIIGGLVGATAAAADDLARAYALALDQDPTWVEAQARYAEVLADQELARAGYHPVLTLAGRATANHREVDGEFFGLDNLNRDDDFEALSYAIALRQPLLRLDRWRARDVAALRSGAALARLHAAESDLMLRVAEAYFAALDAEQDLEVFRAELQAIAERADQIREQTRLELATRAGQSEADAQRELAQARLLRARQALDTSRAELALLTGQLATGLARVPLSRALPPVEPANQQDWVEQARSSNPMLVAARLESEVAGRQVDVQRAARWPTVDLIAQREYLDNSGGVTGAREDSEDLIGLELRLSLFDGGEARARTSAAMARYQQALARQARALRQAEFDALRAYSALELGQAQIEALQAARGATYDAVEATEGGVFAGTRTAVDLVQSLRERFDAERALSRAIHAYLLNSLRLQAAAGTLGVDDLMAVNRLLSD</sequence>
<protein>
    <recommendedName>
        <fullName evidence="11">Type I secretion protein TolC</fullName>
    </recommendedName>
</protein>
<proteinExistence type="inferred from homology"/>
<keyword evidence="8" id="KW-0175">Coiled coil</keyword>
<dbReference type="GO" id="GO:0015562">
    <property type="term" value="F:efflux transmembrane transporter activity"/>
    <property type="evidence" value="ECO:0007669"/>
    <property type="project" value="InterPro"/>
</dbReference>